<reference evidence="1" key="1">
    <citation type="submission" date="2022-07" db="EMBL/GenBank/DDBJ databases">
        <title>Genome Sequence of Phlebia brevispora.</title>
        <authorList>
            <person name="Buettner E."/>
        </authorList>
    </citation>
    <scope>NUCLEOTIDE SEQUENCE</scope>
    <source>
        <strain evidence="1">MPL23</strain>
    </source>
</reference>
<name>A0ACC1T9S2_9APHY</name>
<organism evidence="1 2">
    <name type="scientific">Phlebia brevispora</name>
    <dbReference type="NCBI Taxonomy" id="194682"/>
    <lineage>
        <taxon>Eukaryota</taxon>
        <taxon>Fungi</taxon>
        <taxon>Dikarya</taxon>
        <taxon>Basidiomycota</taxon>
        <taxon>Agaricomycotina</taxon>
        <taxon>Agaricomycetes</taxon>
        <taxon>Polyporales</taxon>
        <taxon>Meruliaceae</taxon>
        <taxon>Phlebia</taxon>
    </lineage>
</organism>
<sequence length="110" mass="12133">MSEYQAHNVASSRGTAQSNSRVSEEVNDRSRRIIEQIEGASGAGNCTASAGSDKPSDHLSQKGERRTETIDNYEKTGTQTIDHAYLFPEGEFVRDWLHESKASPMSSRSL</sequence>
<gene>
    <name evidence="1" type="ORF">NM688_g1955</name>
</gene>
<comment type="caution">
    <text evidence="1">The sequence shown here is derived from an EMBL/GenBank/DDBJ whole genome shotgun (WGS) entry which is preliminary data.</text>
</comment>
<evidence type="ECO:0000313" key="1">
    <source>
        <dbReference type="EMBL" id="KAJ3556582.1"/>
    </source>
</evidence>
<accession>A0ACC1T9S2</accession>
<dbReference type="EMBL" id="JANHOG010000229">
    <property type="protein sequence ID" value="KAJ3556582.1"/>
    <property type="molecule type" value="Genomic_DNA"/>
</dbReference>
<keyword evidence="2" id="KW-1185">Reference proteome</keyword>
<protein>
    <submittedName>
        <fullName evidence="1">Uncharacterized protein</fullName>
    </submittedName>
</protein>
<dbReference type="Proteomes" id="UP001148662">
    <property type="component" value="Unassembled WGS sequence"/>
</dbReference>
<evidence type="ECO:0000313" key="2">
    <source>
        <dbReference type="Proteomes" id="UP001148662"/>
    </source>
</evidence>
<proteinExistence type="predicted"/>